<organism evidence="1 2">
    <name type="scientific">Rhizobium freirei PRF 81</name>
    <dbReference type="NCBI Taxonomy" id="363754"/>
    <lineage>
        <taxon>Bacteria</taxon>
        <taxon>Pseudomonadati</taxon>
        <taxon>Pseudomonadota</taxon>
        <taxon>Alphaproteobacteria</taxon>
        <taxon>Hyphomicrobiales</taxon>
        <taxon>Rhizobiaceae</taxon>
        <taxon>Rhizobium/Agrobacterium group</taxon>
        <taxon>Rhizobium</taxon>
    </lineage>
</organism>
<proteinExistence type="predicted"/>
<sequence>MNLDQITSKLRKNILEREECIGFFVHSGNYYWIVDWEAHFNLDQAKNIEALCNKPQYLQFLPKELSIDQWRQQQLNSFREGIPRLTYELFTQYRDGQSAKVANTELLRTEFFNDDHGEFGHMSRLVEQYLSFGTPIPEEWISLRAKIFSKLPKFYVNYDRKLFMHMVRGRSYEAVILDGWWGAECDFEHMIPNSHRYWVRNTREDFWAVTNFSDF</sequence>
<gene>
    <name evidence="1" type="ORF">RHSP_05085</name>
</gene>
<evidence type="ECO:0000313" key="2">
    <source>
        <dbReference type="Proteomes" id="UP000012429"/>
    </source>
</evidence>
<dbReference type="EMBL" id="AQHN01000026">
    <property type="protein sequence ID" value="ENN88486.1"/>
    <property type="molecule type" value="Genomic_DNA"/>
</dbReference>
<accession>N6V5P7</accession>
<dbReference type="AlphaFoldDB" id="N6V5P7"/>
<protein>
    <submittedName>
        <fullName evidence="1">Uncharacterized protein</fullName>
    </submittedName>
</protein>
<evidence type="ECO:0000313" key="1">
    <source>
        <dbReference type="EMBL" id="ENN88486.1"/>
    </source>
</evidence>
<comment type="caution">
    <text evidence="1">The sequence shown here is derived from an EMBL/GenBank/DDBJ whole genome shotgun (WGS) entry which is preliminary data.</text>
</comment>
<dbReference type="Proteomes" id="UP000012429">
    <property type="component" value="Unassembled WGS sequence"/>
</dbReference>
<name>N6V5P7_9HYPH</name>
<reference evidence="1 2" key="1">
    <citation type="journal article" date="2012" name="BMC Genomics">
        <title>Genomic basis of broad host range and environmental adaptability of Rhizobium tropici CIAT 899 and Rhizobium sp. PRF 81 which are used in inoculants for common bean (Phaseolus vulgaris L.).</title>
        <authorList>
            <person name="Ormeno-Orrillo E."/>
            <person name="Menna P."/>
            <person name="Almeida L.G."/>
            <person name="Ollero F.J."/>
            <person name="Nicolas M.F."/>
            <person name="Pains Rodrigues E."/>
            <person name="Shigueyoshi Nakatani A."/>
            <person name="Silva Batista J.S."/>
            <person name="Oliveira Chueire L.M."/>
            <person name="Souza R.C."/>
            <person name="Ribeiro Vasconcelos A.T."/>
            <person name="Megias M."/>
            <person name="Hungria M."/>
            <person name="Martinez-Romero E."/>
        </authorList>
    </citation>
    <scope>NUCLEOTIDE SEQUENCE [LARGE SCALE GENOMIC DNA]</scope>
    <source>
        <strain evidence="1 2">PRF 81</strain>
    </source>
</reference>
<dbReference type="RefSeq" id="WP_004111974.1">
    <property type="nucleotide sequence ID" value="NZ_AQHN01000026.1"/>
</dbReference>
<keyword evidence="2" id="KW-1185">Reference proteome</keyword>